<name>A0A1V1VGM5_PHODP</name>
<dbReference type="RefSeq" id="WP_086959498.1">
    <property type="nucleotide sequence ID" value="NZ_BDMQ01000003.1"/>
</dbReference>
<geneLocation type="plasmid" evidence="1 2">
    <name>unnamed1</name>
</geneLocation>
<proteinExistence type="predicted"/>
<reference evidence="1 2" key="1">
    <citation type="submission" date="2020-09" db="EMBL/GenBank/DDBJ databases">
        <title>Complete, closed and curated genome sequences of Photobacterium damselae subsp. piscicida isolates from Australia indicate localised evolution and additional plasmid-borne pathogenicity mechanisms.</title>
        <authorList>
            <person name="Baseggio L."/>
            <person name="Silayeva O."/>
            <person name="Buller N."/>
            <person name="Landos M."/>
            <person name="Engelstaedter J."/>
            <person name="Barnes A.C."/>
        </authorList>
    </citation>
    <scope>NUCLEOTIDE SEQUENCE [LARGE SCALE GENOMIC DNA]</scope>
    <source>
        <strain evidence="1 2">AS-16-0540-1</strain>
        <plasmid evidence="1 2">unnamed1</plasmid>
    </source>
</reference>
<organism evidence="1 2">
    <name type="scientific">Photobacterium damsela subsp. piscicida</name>
    <name type="common">Pasteurella piscicida</name>
    <dbReference type="NCBI Taxonomy" id="38294"/>
    <lineage>
        <taxon>Bacteria</taxon>
        <taxon>Pseudomonadati</taxon>
        <taxon>Pseudomonadota</taxon>
        <taxon>Gammaproteobacteria</taxon>
        <taxon>Vibrionales</taxon>
        <taxon>Vibrionaceae</taxon>
        <taxon>Photobacterium</taxon>
    </lineage>
</organism>
<gene>
    <name evidence="1" type="ORF">IC627_22215</name>
</gene>
<accession>A0A1V1VGM5</accession>
<protein>
    <submittedName>
        <fullName evidence="1">Uncharacterized protein</fullName>
    </submittedName>
</protein>
<dbReference type="Proteomes" id="UP000516656">
    <property type="component" value="Plasmid unnamed1"/>
</dbReference>
<evidence type="ECO:0000313" key="2">
    <source>
        <dbReference type="Proteomes" id="UP000516656"/>
    </source>
</evidence>
<dbReference type="AlphaFoldDB" id="A0A1V1VGM5"/>
<keyword evidence="1" id="KW-0614">Plasmid</keyword>
<sequence>MTVLANHYNTHRYKVESVIDLAKLSKAFNVSLVYIELNDRFDDIYLALGELLLTLACPEVINAIPKEHRYNEVSYAISSSRILNQDVQELKRHLQKPIRE</sequence>
<evidence type="ECO:0000313" key="1">
    <source>
        <dbReference type="EMBL" id="QOD58910.1"/>
    </source>
</evidence>
<dbReference type="EMBL" id="CP061856">
    <property type="protein sequence ID" value="QOD58910.1"/>
    <property type="molecule type" value="Genomic_DNA"/>
</dbReference>